<evidence type="ECO:0000313" key="5">
    <source>
        <dbReference type="EMBL" id="MBP2020139.1"/>
    </source>
</evidence>
<dbReference type="PANTHER" id="PTHR32092:SF5">
    <property type="entry name" value="6-PHOSPHO-BETA-GLUCOSIDASE"/>
    <property type="match status" value="1"/>
</dbReference>
<dbReference type="InterPro" id="IPR053715">
    <property type="entry name" value="GH4_Enzyme_sf"/>
</dbReference>
<gene>
    <name evidence="5" type="ORF">J2Z79_003593</name>
</gene>
<dbReference type="SUPFAM" id="SSF56327">
    <property type="entry name" value="LDH C-terminal domain-like"/>
    <property type="match status" value="1"/>
</dbReference>
<evidence type="ECO:0000313" key="6">
    <source>
        <dbReference type="Proteomes" id="UP001519289"/>
    </source>
</evidence>
<dbReference type="InterPro" id="IPR036291">
    <property type="entry name" value="NAD(P)-bd_dom_sf"/>
</dbReference>
<organism evidence="5 6">
    <name type="scientific">Symbiobacterium terraclitae</name>
    <dbReference type="NCBI Taxonomy" id="557451"/>
    <lineage>
        <taxon>Bacteria</taxon>
        <taxon>Bacillati</taxon>
        <taxon>Bacillota</taxon>
        <taxon>Clostridia</taxon>
        <taxon>Eubacteriales</taxon>
        <taxon>Symbiobacteriaceae</taxon>
        <taxon>Symbiobacterium</taxon>
    </lineage>
</organism>
<keyword evidence="3" id="KW-0520">NAD</keyword>
<evidence type="ECO:0000256" key="1">
    <source>
        <dbReference type="ARBA" id="ARBA00010141"/>
    </source>
</evidence>
<name>A0ABS4JX76_9FIRM</name>
<dbReference type="PANTHER" id="PTHR32092">
    <property type="entry name" value="6-PHOSPHO-BETA-GLUCOSIDASE-RELATED"/>
    <property type="match status" value="1"/>
</dbReference>
<protein>
    <submittedName>
        <fullName evidence="5">Alpha-galactosidase/6-phospho-beta-glucosidase family protein</fullName>
    </submittedName>
</protein>
<dbReference type="InterPro" id="IPR015955">
    <property type="entry name" value="Lactate_DH/Glyco_Ohase_4_C"/>
</dbReference>
<reference evidence="5 6" key="1">
    <citation type="submission" date="2021-03" db="EMBL/GenBank/DDBJ databases">
        <title>Genomic Encyclopedia of Type Strains, Phase IV (KMG-IV): sequencing the most valuable type-strain genomes for metagenomic binning, comparative biology and taxonomic classification.</title>
        <authorList>
            <person name="Goeker M."/>
        </authorList>
    </citation>
    <scope>NUCLEOTIDE SEQUENCE [LARGE SCALE GENOMIC DNA]</scope>
    <source>
        <strain evidence="5 6">DSM 27138</strain>
    </source>
</reference>
<dbReference type="Proteomes" id="UP001519289">
    <property type="component" value="Unassembled WGS sequence"/>
</dbReference>
<dbReference type="Pfam" id="PF02056">
    <property type="entry name" value="Glyco_hydro_4"/>
    <property type="match status" value="1"/>
</dbReference>
<dbReference type="SUPFAM" id="SSF51735">
    <property type="entry name" value="NAD(P)-binding Rossmann-fold domains"/>
    <property type="match status" value="1"/>
</dbReference>
<dbReference type="InterPro" id="IPR001088">
    <property type="entry name" value="Glyco_hydro_4"/>
</dbReference>
<keyword evidence="6" id="KW-1185">Reference proteome</keyword>
<sequence length="237" mass="25904">MSGLKIAIFGGGSSYTPEIIEGFIVRHATLPVREIHLVDIPAGREKLQIVGALAQRMVRKAGLDIRIVLTEDKDAAIEGADFVTTQLRVGLLEARIKDERIPLKYGTIGQETNGAGGMFKALRTIPVVLDIARRMERLAPGAKLINFANPSGIVTEAVLKHSKVDVMGLCNVPIGMKMNIAKLLDVDPSRVDIDFAGLNHLVWGLNVRLDGKDVKKQVLAGLADDRNFTMRNIRPIR</sequence>
<dbReference type="Gene3D" id="3.90.1820.10">
    <property type="entry name" value="AglA-like glucosidase"/>
    <property type="match status" value="1"/>
</dbReference>
<keyword evidence="4" id="KW-0464">Manganese</keyword>
<dbReference type="PRINTS" id="PR00732">
    <property type="entry name" value="GLHYDRLASE4"/>
</dbReference>
<keyword evidence="2" id="KW-0479">Metal-binding</keyword>
<evidence type="ECO:0000256" key="2">
    <source>
        <dbReference type="ARBA" id="ARBA00022723"/>
    </source>
</evidence>
<comment type="caution">
    <text evidence="5">The sequence shown here is derived from an EMBL/GenBank/DDBJ whole genome shotgun (WGS) entry which is preliminary data.</text>
</comment>
<dbReference type="EMBL" id="JAGGLG010000051">
    <property type="protein sequence ID" value="MBP2020139.1"/>
    <property type="molecule type" value="Genomic_DNA"/>
</dbReference>
<evidence type="ECO:0000256" key="3">
    <source>
        <dbReference type="ARBA" id="ARBA00023027"/>
    </source>
</evidence>
<comment type="similarity">
    <text evidence="1">Belongs to the glycosyl hydrolase 4 family.</text>
</comment>
<evidence type="ECO:0000256" key="4">
    <source>
        <dbReference type="ARBA" id="ARBA00023211"/>
    </source>
</evidence>
<proteinExistence type="inferred from homology"/>
<accession>A0ABS4JX76</accession>